<organism evidence="2 3">
    <name type="scientific">Stakelama sediminis</name>
    <dbReference type="NCBI Taxonomy" id="463200"/>
    <lineage>
        <taxon>Bacteria</taxon>
        <taxon>Pseudomonadati</taxon>
        <taxon>Pseudomonadota</taxon>
        <taxon>Alphaproteobacteria</taxon>
        <taxon>Sphingomonadales</taxon>
        <taxon>Sphingomonadaceae</taxon>
        <taxon>Stakelama</taxon>
    </lineage>
</organism>
<reference evidence="2 3" key="1">
    <citation type="submission" date="2020-08" db="EMBL/GenBank/DDBJ databases">
        <title>Genomic Encyclopedia of Type Strains, Phase IV (KMG-IV): sequencing the most valuable type-strain genomes for metagenomic binning, comparative biology and taxonomic classification.</title>
        <authorList>
            <person name="Goeker M."/>
        </authorList>
    </citation>
    <scope>NUCLEOTIDE SEQUENCE [LARGE SCALE GENOMIC DNA]</scope>
    <source>
        <strain evidence="2 3">DSM 27203</strain>
    </source>
</reference>
<keyword evidence="3" id="KW-1185">Reference proteome</keyword>
<accession>A0A840Z1G3</accession>
<dbReference type="Proteomes" id="UP000554342">
    <property type="component" value="Unassembled WGS sequence"/>
</dbReference>
<keyword evidence="1" id="KW-0812">Transmembrane</keyword>
<dbReference type="EMBL" id="JACIJI010000006">
    <property type="protein sequence ID" value="MBB5719765.1"/>
    <property type="molecule type" value="Genomic_DNA"/>
</dbReference>
<evidence type="ECO:0000256" key="1">
    <source>
        <dbReference type="SAM" id="Phobius"/>
    </source>
</evidence>
<feature type="transmembrane region" description="Helical" evidence="1">
    <location>
        <begin position="58"/>
        <end position="77"/>
    </location>
</feature>
<name>A0A840Z1G3_9SPHN</name>
<sequence>MSVRAAIRILSCSGVSWRAQGAEAGTTTGRWRDKKAHGALRSVGCFCLFFRRVPHRVVLSRTVRPAPIFLIFLFLLYRAEFRHGR</sequence>
<gene>
    <name evidence="2" type="ORF">FHR23_002721</name>
</gene>
<comment type="caution">
    <text evidence="2">The sequence shown here is derived from an EMBL/GenBank/DDBJ whole genome shotgun (WGS) entry which is preliminary data.</text>
</comment>
<protein>
    <submittedName>
        <fullName evidence="2">Uncharacterized protein</fullName>
    </submittedName>
</protein>
<keyword evidence="1" id="KW-1133">Transmembrane helix</keyword>
<keyword evidence="1" id="KW-0472">Membrane</keyword>
<evidence type="ECO:0000313" key="2">
    <source>
        <dbReference type="EMBL" id="MBB5719765.1"/>
    </source>
</evidence>
<evidence type="ECO:0000313" key="3">
    <source>
        <dbReference type="Proteomes" id="UP000554342"/>
    </source>
</evidence>
<proteinExistence type="predicted"/>
<dbReference type="AlphaFoldDB" id="A0A840Z1G3"/>